<keyword evidence="3" id="KW-1185">Reference proteome</keyword>
<reference evidence="2 3" key="1">
    <citation type="journal article" date="2018" name="Front. Microbiol.">
        <title>Genome-Wide Analysis of Corynespora cassiicola Leaf Fall Disease Putative Effectors.</title>
        <authorList>
            <person name="Lopez D."/>
            <person name="Ribeiro S."/>
            <person name="Label P."/>
            <person name="Fumanal B."/>
            <person name="Venisse J.S."/>
            <person name="Kohler A."/>
            <person name="de Oliveira R.R."/>
            <person name="Labutti K."/>
            <person name="Lipzen A."/>
            <person name="Lail K."/>
            <person name="Bauer D."/>
            <person name="Ohm R.A."/>
            <person name="Barry K.W."/>
            <person name="Spatafora J."/>
            <person name="Grigoriev I.V."/>
            <person name="Martin F.M."/>
            <person name="Pujade-Renaud V."/>
        </authorList>
    </citation>
    <scope>NUCLEOTIDE SEQUENCE [LARGE SCALE GENOMIC DNA]</scope>
    <source>
        <strain evidence="2 3">Philippines</strain>
    </source>
</reference>
<sequence length="249" mass="26420">MRVTVLLLAATAATTTAAPFEIPFSRILPIPFPFDPKDGSGLDFLGKTLSTIGKLIPGLGQIGASKKIIDGADAKADVKTDASFDLTKVVTSTSTDLWKLANQIQAQVLGIASSVDKQKFQPYLDSFLQGVKVQVFTIGKIKSSIDDLVTSLVSGMQQRYLLYHMSTKLLTLLNSEVDKFGDAEKGAIGGALDSLLNSAKAATTPVIALSEALHKAGVKELAHVKDEVTEAVTALEKQIEVVLPKLGQP</sequence>
<dbReference type="EMBL" id="KZ678132">
    <property type="protein sequence ID" value="PSN70023.1"/>
    <property type="molecule type" value="Genomic_DNA"/>
</dbReference>
<evidence type="ECO:0000313" key="3">
    <source>
        <dbReference type="Proteomes" id="UP000240883"/>
    </source>
</evidence>
<dbReference type="Proteomes" id="UP000240883">
    <property type="component" value="Unassembled WGS sequence"/>
</dbReference>
<accession>A0A2T2NX84</accession>
<evidence type="ECO:0000313" key="2">
    <source>
        <dbReference type="EMBL" id="PSN70023.1"/>
    </source>
</evidence>
<dbReference type="AlphaFoldDB" id="A0A2T2NX84"/>
<feature type="signal peptide" evidence="1">
    <location>
        <begin position="1"/>
        <end position="17"/>
    </location>
</feature>
<organism evidence="2 3">
    <name type="scientific">Corynespora cassiicola Philippines</name>
    <dbReference type="NCBI Taxonomy" id="1448308"/>
    <lineage>
        <taxon>Eukaryota</taxon>
        <taxon>Fungi</taxon>
        <taxon>Dikarya</taxon>
        <taxon>Ascomycota</taxon>
        <taxon>Pezizomycotina</taxon>
        <taxon>Dothideomycetes</taxon>
        <taxon>Pleosporomycetidae</taxon>
        <taxon>Pleosporales</taxon>
        <taxon>Corynesporascaceae</taxon>
        <taxon>Corynespora</taxon>
    </lineage>
</organism>
<proteinExistence type="predicted"/>
<evidence type="ECO:0000256" key="1">
    <source>
        <dbReference type="SAM" id="SignalP"/>
    </source>
</evidence>
<name>A0A2T2NX84_CORCC</name>
<keyword evidence="1" id="KW-0732">Signal</keyword>
<protein>
    <submittedName>
        <fullName evidence="2">Uncharacterized protein</fullName>
    </submittedName>
</protein>
<gene>
    <name evidence="2" type="ORF">BS50DRAFT_302838</name>
</gene>
<feature type="chain" id="PRO_5015631681" evidence="1">
    <location>
        <begin position="18"/>
        <end position="249"/>
    </location>
</feature>